<feature type="compositionally biased region" description="Low complexity" evidence="2">
    <location>
        <begin position="146"/>
        <end position="170"/>
    </location>
</feature>
<gene>
    <name evidence="3" type="ORF">NWE73_05630</name>
</gene>
<evidence type="ECO:0000256" key="2">
    <source>
        <dbReference type="SAM" id="MobiDB-lite"/>
    </source>
</evidence>
<accession>A0ABT6DG58</accession>
<keyword evidence="1" id="KW-0802">TPR repeat</keyword>
<protein>
    <submittedName>
        <fullName evidence="3">Tetratricopeptide repeat protein</fullName>
    </submittedName>
</protein>
<dbReference type="Proteomes" id="UP001152321">
    <property type="component" value="Unassembled WGS sequence"/>
</dbReference>
<proteinExistence type="predicted"/>
<organism evidence="3 4">
    <name type="scientific">Bdellovibrio svalbardensis</name>
    <dbReference type="NCBI Taxonomy" id="2972972"/>
    <lineage>
        <taxon>Bacteria</taxon>
        <taxon>Pseudomonadati</taxon>
        <taxon>Bdellovibrionota</taxon>
        <taxon>Bdellovibrionia</taxon>
        <taxon>Bdellovibrionales</taxon>
        <taxon>Pseudobdellovibrionaceae</taxon>
        <taxon>Bdellovibrio</taxon>
    </lineage>
</organism>
<keyword evidence="4" id="KW-1185">Reference proteome</keyword>
<reference evidence="3" key="1">
    <citation type="submission" date="2022-08" db="EMBL/GenBank/DDBJ databases">
        <title>Novel Bdellovibrio Species Isolated from Svalbard: Designation Bdellovibrio svalbardensis.</title>
        <authorList>
            <person name="Mitchell R.J."/>
            <person name="Choi S.Y."/>
        </authorList>
    </citation>
    <scope>NUCLEOTIDE SEQUENCE</scope>
    <source>
        <strain evidence="3">PAP01</strain>
    </source>
</reference>
<feature type="region of interest" description="Disordered" evidence="2">
    <location>
        <begin position="146"/>
        <end position="221"/>
    </location>
</feature>
<comment type="caution">
    <text evidence="3">The sequence shown here is derived from an EMBL/GenBank/DDBJ whole genome shotgun (WGS) entry which is preliminary data.</text>
</comment>
<sequence>MTRLVALLFIVGLAGCGDKNPHLKTLELNRAGNKAMKANTFQIAGDKYIEALGMNPFLPELHLNLGLSFEMLQQAEKAQQSYKEAERLAKQSGNLPVLFMARFNQAQLLGKAKKVDEAIALYQSALEIVPSSKETKTNIELLTQSQQGKGGSDQQNKDQNQQNKGQQQQNKDNKDGKDNKDKKDQDKEGDDKDKNKQDKKYESSAKYKPRPFNGKDLSEGDVKKILGEIKQQEAKIRAEFNRKEVKEQPRDKDW</sequence>
<evidence type="ECO:0000313" key="4">
    <source>
        <dbReference type="Proteomes" id="UP001152321"/>
    </source>
</evidence>
<dbReference type="EMBL" id="JANRMI010000002">
    <property type="protein sequence ID" value="MDG0815831.1"/>
    <property type="molecule type" value="Genomic_DNA"/>
</dbReference>
<dbReference type="InterPro" id="IPR019734">
    <property type="entry name" value="TPR_rpt"/>
</dbReference>
<dbReference type="InterPro" id="IPR011990">
    <property type="entry name" value="TPR-like_helical_dom_sf"/>
</dbReference>
<dbReference type="Pfam" id="PF13424">
    <property type="entry name" value="TPR_12"/>
    <property type="match status" value="1"/>
</dbReference>
<name>A0ABT6DG58_9BACT</name>
<feature type="repeat" description="TPR" evidence="1">
    <location>
        <begin position="99"/>
        <end position="132"/>
    </location>
</feature>
<feature type="compositionally biased region" description="Basic and acidic residues" evidence="2">
    <location>
        <begin position="171"/>
        <end position="205"/>
    </location>
</feature>
<dbReference type="PROSITE" id="PS51257">
    <property type="entry name" value="PROKAR_LIPOPROTEIN"/>
    <property type="match status" value="1"/>
</dbReference>
<dbReference type="SUPFAM" id="SSF48452">
    <property type="entry name" value="TPR-like"/>
    <property type="match status" value="1"/>
</dbReference>
<dbReference type="PROSITE" id="PS50005">
    <property type="entry name" value="TPR"/>
    <property type="match status" value="1"/>
</dbReference>
<evidence type="ECO:0000313" key="3">
    <source>
        <dbReference type="EMBL" id="MDG0815831.1"/>
    </source>
</evidence>
<dbReference type="SMART" id="SM00028">
    <property type="entry name" value="TPR"/>
    <property type="match status" value="2"/>
</dbReference>
<evidence type="ECO:0000256" key="1">
    <source>
        <dbReference type="PROSITE-ProRule" id="PRU00339"/>
    </source>
</evidence>
<dbReference type="RefSeq" id="WP_277577310.1">
    <property type="nucleotide sequence ID" value="NZ_JANRMI010000002.1"/>
</dbReference>
<dbReference type="Gene3D" id="1.25.40.10">
    <property type="entry name" value="Tetratricopeptide repeat domain"/>
    <property type="match status" value="1"/>
</dbReference>